<organism evidence="3 4">
    <name type="scientific">Merluccius polli</name>
    <name type="common">Benguela hake</name>
    <name type="synonym">Merluccius cadenati</name>
    <dbReference type="NCBI Taxonomy" id="89951"/>
    <lineage>
        <taxon>Eukaryota</taxon>
        <taxon>Metazoa</taxon>
        <taxon>Chordata</taxon>
        <taxon>Craniata</taxon>
        <taxon>Vertebrata</taxon>
        <taxon>Euteleostomi</taxon>
        <taxon>Actinopterygii</taxon>
        <taxon>Neopterygii</taxon>
        <taxon>Teleostei</taxon>
        <taxon>Neoteleostei</taxon>
        <taxon>Acanthomorphata</taxon>
        <taxon>Zeiogadaria</taxon>
        <taxon>Gadariae</taxon>
        <taxon>Gadiformes</taxon>
        <taxon>Gadoidei</taxon>
        <taxon>Merlucciidae</taxon>
        <taxon>Merluccius</taxon>
    </lineage>
</organism>
<evidence type="ECO:0000256" key="2">
    <source>
        <dbReference type="SAM" id="MobiDB-lite"/>
    </source>
</evidence>
<keyword evidence="1" id="KW-0175">Coiled coil</keyword>
<sequence length="1178" mass="133558">MRDEEQEGAESRREQCLWRLGRLLGESCGAAGGETTPPPPDPPPQLDSVCTEDFLSRFREEMLGFPGATKGFQWPEKEGEEDRESVEVEVEEVWGTVGSSQRVRERKNAVGETRGGQTGMPVEFSRGAGFLHHPPLPQPQQPQTHSLSKRTCLEEQDSCDGHEMEVRQRSVDTKAEQRHRGTEKPCDHFSIQSGLPPLDPQASAQGQPCSNNTVDNVAKPENRAKQNKTLSSKPRSLAGVPMWSFDTVSIDSDLDSVCTQQVTQCIRSRPGWHSFMQSIQNMEGLCTDQSDYNAPTPKRVLCSAQEKGHHGCSSFRRARQTKRDTPRYVQSMSDDDDNDDEDDDHHHHDDHDGDDDTEEGHGSHRRKKGPNKTPEVQLENMKSDWSRMEELLSTLRHVRKPPIHTSYGLCVDTAYSTVQCSTVQCSTVQYSTRCETEEGKLKQRRGALRETEMSLSDAQQKKKVQDRQNALSFSGCTILNSTFRNTPVVFMAVLLSLSQHALQELAQVCAKTAQMEMEKQRLEASLRESKSRGTEKDPVTQRIITQDGCHAEATGVVVSVLERVEIERQLDIAKTELFAEQRRSRDKLDSMQELLDEAGEDLQRAREDEGVLTSRCDALEEKQRQKQELVEALECNVGECNVKLGSLEKIIAQKDLRMLGVLEEQSAVCAARDGLQGELQTLTLQHRKAMSLAQEQVRKMAAEEKDGALREQSVSFTRQLESVQISLKLREEEARRLREALEKQKEAVKKQEEQMHAEATEKAKVEKRMWEKEKMELEERNQETLEGARRDLEEKRKNAMALQKHMAELKTKVEELEGVCCFQQRKQDSALAMLHSSLTEERRAELKQQRKHMEQEFGRKLWRLEQTGRLAESEADRLRQVMGEMEQSHQRTTASLEQQLTQVTQEVVAECQQLCLLVDQHGSRGSRMQLPHSPTGAEATQYLQDLRLRLQNLMDHLHQELESQKQNASKLRQAKEQELCIQREKMEMEKQQALLSLKERLIQEHVEELSSMKRGSAVCRGCRQPGGGVEASLRRQLQAKDQEVKRVQSSMGRWKSRTAACLATKFEEELTAELERRISKAQEEKPRKLDGAKRLAAKESMDSGVHRLVSDPSLHTLGDPLRTPGPSDTASLRLLNHLQSRVRQLRAENLSSSPIAPLGQQPASNLSGSYLETVRSLS</sequence>
<feature type="region of interest" description="Disordered" evidence="2">
    <location>
        <begin position="66"/>
        <end position="237"/>
    </location>
</feature>
<reference evidence="3" key="1">
    <citation type="journal article" date="2023" name="Front. Mar. Sci.">
        <title>A new Merluccius polli reference genome to investigate the effects of global change in West African waters.</title>
        <authorList>
            <person name="Mateo J.L."/>
            <person name="Blanco-Fernandez C."/>
            <person name="Garcia-Vazquez E."/>
            <person name="Machado-Schiaffino G."/>
        </authorList>
    </citation>
    <scope>NUCLEOTIDE SEQUENCE</scope>
    <source>
        <strain evidence="3">C29</strain>
        <tissue evidence="3">Fin</tissue>
    </source>
</reference>
<name>A0AA47NVP6_MERPO</name>
<feature type="compositionally biased region" description="Polar residues" evidence="2">
    <location>
        <begin position="202"/>
        <end position="215"/>
    </location>
</feature>
<evidence type="ECO:0000313" key="3">
    <source>
        <dbReference type="EMBL" id="KAK0138738.1"/>
    </source>
</evidence>
<evidence type="ECO:0000256" key="1">
    <source>
        <dbReference type="SAM" id="Coils"/>
    </source>
</evidence>
<proteinExistence type="predicted"/>
<feature type="coiled-coil region" evidence="1">
    <location>
        <begin position="720"/>
        <end position="856"/>
    </location>
</feature>
<feature type="compositionally biased region" description="Acidic residues" evidence="2">
    <location>
        <begin position="333"/>
        <end position="343"/>
    </location>
</feature>
<evidence type="ECO:0000313" key="4">
    <source>
        <dbReference type="Proteomes" id="UP001174136"/>
    </source>
</evidence>
<feature type="compositionally biased region" description="Acidic residues" evidence="2">
    <location>
        <begin position="78"/>
        <end position="92"/>
    </location>
</feature>
<feature type="compositionally biased region" description="Basic and acidic residues" evidence="2">
    <location>
        <begin position="159"/>
        <end position="187"/>
    </location>
</feature>
<feature type="region of interest" description="Disordered" evidence="2">
    <location>
        <begin position="1081"/>
        <end position="1130"/>
    </location>
</feature>
<feature type="coiled-coil region" evidence="1">
    <location>
        <begin position="588"/>
        <end position="636"/>
    </location>
</feature>
<feature type="coiled-coil region" evidence="1">
    <location>
        <begin position="943"/>
        <end position="991"/>
    </location>
</feature>
<gene>
    <name evidence="3" type="ORF">N1851_024722</name>
</gene>
<dbReference type="EMBL" id="JAOPHQ010004577">
    <property type="protein sequence ID" value="KAK0138738.1"/>
    <property type="molecule type" value="Genomic_DNA"/>
</dbReference>
<feature type="region of interest" description="Disordered" evidence="2">
    <location>
        <begin position="27"/>
        <end position="48"/>
    </location>
</feature>
<dbReference type="AlphaFoldDB" id="A0AA47NVP6"/>
<feature type="region of interest" description="Disordered" evidence="2">
    <location>
        <begin position="304"/>
        <end position="377"/>
    </location>
</feature>
<protein>
    <submittedName>
        <fullName evidence="3">Uncharacterized protein</fullName>
    </submittedName>
</protein>
<keyword evidence="4" id="KW-1185">Reference proteome</keyword>
<feature type="compositionally biased region" description="Basic and acidic residues" evidence="2">
    <location>
        <begin position="1081"/>
        <end position="1109"/>
    </location>
</feature>
<feature type="compositionally biased region" description="Pro residues" evidence="2">
    <location>
        <begin position="36"/>
        <end position="45"/>
    </location>
</feature>
<dbReference type="Proteomes" id="UP001174136">
    <property type="component" value="Unassembled WGS sequence"/>
</dbReference>
<accession>A0AA47NVP6</accession>
<comment type="caution">
    <text evidence="3">The sequence shown here is derived from an EMBL/GenBank/DDBJ whole genome shotgun (WGS) entry which is preliminary data.</text>
</comment>
<feature type="region of interest" description="Disordered" evidence="2">
    <location>
        <begin position="1153"/>
        <end position="1178"/>
    </location>
</feature>
<feature type="compositionally biased region" description="Polar residues" evidence="2">
    <location>
        <begin position="1161"/>
        <end position="1178"/>
    </location>
</feature>